<organism evidence="1">
    <name type="scientific">Wolbachia endosymbiont of Oeneis ivallda</name>
    <dbReference type="NCBI Taxonomy" id="3171168"/>
    <lineage>
        <taxon>Bacteria</taxon>
        <taxon>Pseudomonadati</taxon>
        <taxon>Pseudomonadota</taxon>
        <taxon>Alphaproteobacteria</taxon>
        <taxon>Rickettsiales</taxon>
        <taxon>Anaplasmataceae</taxon>
        <taxon>Wolbachieae</taxon>
        <taxon>Wolbachia</taxon>
    </lineage>
</organism>
<proteinExistence type="predicted"/>
<sequence length="72" mass="8198">MVLIYKSNRKSTCQKELLQRATQKDVEIGVEEQINVTKADTQLCENININDEDFSILDATVVENVSNFSCIF</sequence>
<gene>
    <name evidence="1" type="ORF">ABS861_03120</name>
</gene>
<evidence type="ECO:0000313" key="1">
    <source>
        <dbReference type="EMBL" id="XCA34394.1"/>
    </source>
</evidence>
<dbReference type="AlphaFoldDB" id="A0AAU7YLY4"/>
<reference evidence="1" key="1">
    <citation type="submission" date="2024-06" db="EMBL/GenBank/DDBJ databases">
        <title>Genome assembly of the Oeneis chryxus ivallda.</title>
        <authorList>
            <person name="MacDonald Z."/>
            <person name="Shaffer H.B."/>
            <person name="Gillespie T."/>
            <person name="Marimuthu M.P.A."/>
            <person name="Nguyen O."/>
            <person name="Fairbairn C.W."/>
            <person name="Seligmann W.E."/>
            <person name="Escalona M."/>
            <person name="Miller C."/>
            <person name="Toffelmier E."/>
        </authorList>
    </citation>
    <scope>NUCLEOTIDE SEQUENCE</scope>
    <source>
        <strain evidence="1">CCGP_102_HBS-TG_Oc004</strain>
    </source>
</reference>
<dbReference type="EMBL" id="CP158587">
    <property type="protein sequence ID" value="XCA34394.1"/>
    <property type="molecule type" value="Genomic_DNA"/>
</dbReference>
<accession>A0AAU7YLY4</accession>
<protein>
    <submittedName>
        <fullName evidence="1">Uncharacterized protein</fullName>
    </submittedName>
</protein>
<name>A0AAU7YLY4_9RICK</name>